<sequence>MKLNTFCGHLVAVLDLPMSEFTELQRALKEQSEHFNPKSSINQEARAYADEVGVGFERNLLKGRAGPGGGIEVDPFRAAFFMLAVALNGPRKESASSTWMTWHLIQEGSELSGWGENWRPTFRPCPLTGQPLFGEALKAIVSDPVMAKRVQGIRITSDRTAEIHFDGDKVSKFNRGRPDPEPPLYRVAVVRGLVWQMVANLLARDALDTQAE</sequence>
<dbReference type="EMBL" id="RJKX01000015">
    <property type="protein sequence ID" value="ROP84246.1"/>
    <property type="molecule type" value="Genomic_DNA"/>
</dbReference>
<reference evidence="1 2" key="1">
    <citation type="submission" date="2018-11" db="EMBL/GenBank/DDBJ databases">
        <title>Genomic Encyclopedia of Type Strains, Phase IV (KMG-IV): sequencing the most valuable type-strain genomes for metagenomic binning, comparative biology and taxonomic classification.</title>
        <authorList>
            <person name="Goeker M."/>
        </authorList>
    </citation>
    <scope>NUCLEOTIDE SEQUENCE [LARGE SCALE GENOMIC DNA]</scope>
    <source>
        <strain evidence="1 2">DSM 5900</strain>
    </source>
</reference>
<dbReference type="OrthoDB" id="10016700at2"/>
<dbReference type="AlphaFoldDB" id="A0A3N1L1C5"/>
<evidence type="ECO:0000313" key="1">
    <source>
        <dbReference type="EMBL" id="ROP84246.1"/>
    </source>
</evidence>
<keyword evidence="2" id="KW-1185">Reference proteome</keyword>
<proteinExistence type="predicted"/>
<organism evidence="1 2">
    <name type="scientific">Stella humosa</name>
    <dbReference type="NCBI Taxonomy" id="94"/>
    <lineage>
        <taxon>Bacteria</taxon>
        <taxon>Pseudomonadati</taxon>
        <taxon>Pseudomonadota</taxon>
        <taxon>Alphaproteobacteria</taxon>
        <taxon>Rhodospirillales</taxon>
        <taxon>Stellaceae</taxon>
        <taxon>Stella</taxon>
    </lineage>
</organism>
<dbReference type="Proteomes" id="UP000278222">
    <property type="component" value="Unassembled WGS sequence"/>
</dbReference>
<comment type="caution">
    <text evidence="1">The sequence shown here is derived from an EMBL/GenBank/DDBJ whole genome shotgun (WGS) entry which is preliminary data.</text>
</comment>
<evidence type="ECO:0000313" key="2">
    <source>
        <dbReference type="Proteomes" id="UP000278222"/>
    </source>
</evidence>
<name>A0A3N1L1C5_9PROT</name>
<gene>
    <name evidence="1" type="ORF">EDC65_3595</name>
</gene>
<protein>
    <submittedName>
        <fullName evidence="1">Uncharacterized protein</fullName>
    </submittedName>
</protein>
<accession>A0A3N1L1C5</accession>
<dbReference type="RefSeq" id="WP_123692021.1">
    <property type="nucleotide sequence ID" value="NZ_AP019700.1"/>
</dbReference>